<gene>
    <name evidence="2" type="ORF">SFRICE_006415</name>
</gene>
<sequence length="114" mass="12862">MTVKLNIRAAVENQKGYRGSGSKQKSGWDLFTYYSFWSFLNNVERDPEPPYLAVSDFLRHKSATVTAYVLSEPFVRIKPRQTLLNCGLPSGLPGLPLVKQEQEQDQSKIDQGAI</sequence>
<accession>A0A2H1V8Z1</accession>
<dbReference type="EMBL" id="ODYU01001291">
    <property type="protein sequence ID" value="SOQ37305.1"/>
    <property type="molecule type" value="Genomic_DNA"/>
</dbReference>
<protein>
    <submittedName>
        <fullName evidence="2">SFRICE_006415</fullName>
    </submittedName>
</protein>
<reference evidence="2" key="1">
    <citation type="submission" date="2016-07" db="EMBL/GenBank/DDBJ databases">
        <authorList>
            <person name="Bretaudeau A."/>
        </authorList>
    </citation>
    <scope>NUCLEOTIDE SEQUENCE</scope>
    <source>
        <strain evidence="2">Rice</strain>
        <tissue evidence="2">Whole body</tissue>
    </source>
</reference>
<organism evidence="2">
    <name type="scientific">Spodoptera frugiperda</name>
    <name type="common">Fall armyworm</name>
    <dbReference type="NCBI Taxonomy" id="7108"/>
    <lineage>
        <taxon>Eukaryota</taxon>
        <taxon>Metazoa</taxon>
        <taxon>Ecdysozoa</taxon>
        <taxon>Arthropoda</taxon>
        <taxon>Hexapoda</taxon>
        <taxon>Insecta</taxon>
        <taxon>Pterygota</taxon>
        <taxon>Neoptera</taxon>
        <taxon>Endopterygota</taxon>
        <taxon>Lepidoptera</taxon>
        <taxon>Glossata</taxon>
        <taxon>Ditrysia</taxon>
        <taxon>Noctuoidea</taxon>
        <taxon>Noctuidae</taxon>
        <taxon>Amphipyrinae</taxon>
        <taxon>Spodoptera</taxon>
    </lineage>
</organism>
<name>A0A2H1V8Z1_SPOFR</name>
<feature type="region of interest" description="Disordered" evidence="1">
    <location>
        <begin position="95"/>
        <end position="114"/>
    </location>
</feature>
<proteinExistence type="predicted"/>
<evidence type="ECO:0000313" key="2">
    <source>
        <dbReference type="EMBL" id="SOQ37305.1"/>
    </source>
</evidence>
<evidence type="ECO:0000256" key="1">
    <source>
        <dbReference type="SAM" id="MobiDB-lite"/>
    </source>
</evidence>
<dbReference type="AlphaFoldDB" id="A0A2H1V8Z1"/>